<dbReference type="STRING" id="153496.A0U89_07075"/>
<accession>A0A1D8UTJ3</accession>
<organism evidence="1 2">
    <name type="scientific">Kozakia baliensis</name>
    <dbReference type="NCBI Taxonomy" id="153496"/>
    <lineage>
        <taxon>Bacteria</taxon>
        <taxon>Pseudomonadati</taxon>
        <taxon>Pseudomonadota</taxon>
        <taxon>Alphaproteobacteria</taxon>
        <taxon>Acetobacterales</taxon>
        <taxon>Acetobacteraceae</taxon>
        <taxon>Kozakia</taxon>
    </lineage>
</organism>
<name>A0A1D8UTJ3_9PROT</name>
<dbReference type="EMBL" id="CP014674">
    <property type="protein sequence ID" value="AOX16939.1"/>
    <property type="molecule type" value="Genomic_DNA"/>
</dbReference>
<dbReference type="AlphaFoldDB" id="A0A1D8UTJ3"/>
<evidence type="ECO:0000313" key="1">
    <source>
        <dbReference type="EMBL" id="AOX16939.1"/>
    </source>
</evidence>
<reference evidence="1 2" key="1">
    <citation type="journal article" date="2016" name="Microb. Cell Fact.">
        <title>Dissection of exopolysaccharide biosynthesis in Kozakia baliensis.</title>
        <authorList>
            <person name="Brandt J.U."/>
            <person name="Jakob F."/>
            <person name="Behr J."/>
            <person name="Geissler A.J."/>
            <person name="Vogel R.F."/>
        </authorList>
    </citation>
    <scope>NUCLEOTIDE SEQUENCE [LARGE SCALE GENOMIC DNA]</scope>
    <source>
        <strain evidence="1 2">DSM 14400</strain>
    </source>
</reference>
<protein>
    <submittedName>
        <fullName evidence="1">Uncharacterized protein</fullName>
    </submittedName>
</protein>
<sequence length="115" mass="12944">MLGISPKSVGVTPKAMPEASAMSDSKAIQFQDMVCEEVRSRRGIGLKGAFVEVARAFGLTERRVRACWHHEVRSVTADEWDVVRRRRIDALKKRQAQIAHQIALLNIEDDWTASV</sequence>
<gene>
    <name evidence="1" type="ORF">A0U89_07075</name>
</gene>
<dbReference type="Proteomes" id="UP000179145">
    <property type="component" value="Chromosome"/>
</dbReference>
<evidence type="ECO:0000313" key="2">
    <source>
        <dbReference type="Proteomes" id="UP000179145"/>
    </source>
</evidence>
<proteinExistence type="predicted"/>
<dbReference type="OrthoDB" id="7270145at2"/>
<dbReference type="KEGG" id="kba:A0U89_07075"/>
<keyword evidence="2" id="KW-1185">Reference proteome</keyword>